<dbReference type="Pfam" id="PF13302">
    <property type="entry name" value="Acetyltransf_3"/>
    <property type="match status" value="1"/>
</dbReference>
<dbReference type="InterPro" id="IPR000182">
    <property type="entry name" value="GNAT_dom"/>
</dbReference>
<evidence type="ECO:0000313" key="5">
    <source>
        <dbReference type="EMBL" id="ACV29143.1"/>
    </source>
</evidence>
<dbReference type="eggNOG" id="COG1670">
    <property type="taxonomic scope" value="Bacteria"/>
</dbReference>
<dbReference type="SUPFAM" id="SSF55729">
    <property type="entry name" value="Acyl-CoA N-acyltransferases (Nat)"/>
    <property type="match status" value="1"/>
</dbReference>
<reference evidence="5 6" key="1">
    <citation type="journal article" date="2009" name="Stand. Genomic Sci.">
        <title>Complete genome sequence of Anaerococcus prevotii type strain (PC1).</title>
        <authorList>
            <person name="Labutti K."/>
            <person name="Pukall R."/>
            <person name="Steenblock K."/>
            <person name="Glavina Del Rio T."/>
            <person name="Tice H."/>
            <person name="Copeland A."/>
            <person name="Cheng J.F."/>
            <person name="Lucas S."/>
            <person name="Chen F."/>
            <person name="Nolan M."/>
            <person name="Bruce D."/>
            <person name="Goodwin L."/>
            <person name="Pitluck S."/>
            <person name="Ivanova N."/>
            <person name="Mavromatis K."/>
            <person name="Ovchinnikova G."/>
            <person name="Pati A."/>
            <person name="Chen A."/>
            <person name="Palaniappan K."/>
            <person name="Land M."/>
            <person name="Hauser L."/>
            <person name="Chang Y.J."/>
            <person name="Jeffries C.D."/>
            <person name="Chain P."/>
            <person name="Saunders E."/>
            <person name="Brettin T."/>
            <person name="Detter J.C."/>
            <person name="Han C."/>
            <person name="Goker M."/>
            <person name="Bristow J."/>
            <person name="Eisen J.A."/>
            <person name="Markowitz V."/>
            <person name="Hugenholtz P."/>
            <person name="Kyrpides N.C."/>
            <person name="Klenk H.P."/>
            <person name="Lapidus A."/>
        </authorList>
    </citation>
    <scope>NUCLEOTIDE SEQUENCE [LARGE SCALE GENOMIC DNA]</scope>
    <source>
        <strain evidence="6">ATCC 9321 / DSM 20548 / JCM 6508 / NCTC 11806 / PC1</strain>
    </source>
</reference>
<dbReference type="InterPro" id="IPR051531">
    <property type="entry name" value="N-acetyltransferase"/>
</dbReference>
<evidence type="ECO:0000256" key="2">
    <source>
        <dbReference type="ARBA" id="ARBA00023315"/>
    </source>
</evidence>
<dbReference type="PANTHER" id="PTHR43792">
    <property type="entry name" value="GNAT FAMILY, PUTATIVE (AFU_ORTHOLOGUE AFUA_3G00765)-RELATED-RELATED"/>
    <property type="match status" value="1"/>
</dbReference>
<dbReference type="RefSeq" id="WP_015778046.1">
    <property type="nucleotide sequence ID" value="NC_013171.1"/>
</dbReference>
<dbReference type="EMBL" id="CP001708">
    <property type="protein sequence ID" value="ACV29143.1"/>
    <property type="molecule type" value="Genomic_DNA"/>
</dbReference>
<keyword evidence="6" id="KW-1185">Reference proteome</keyword>
<evidence type="ECO:0000313" key="6">
    <source>
        <dbReference type="Proteomes" id="UP000002294"/>
    </source>
</evidence>
<organism evidence="5 6">
    <name type="scientific">Anaerococcus prevotii (strain ATCC 9321 / DSM 20548 / JCM 6508 / NCTC 11806 / PC1)</name>
    <name type="common">Peptostreptococcus prevotii</name>
    <name type="synonym">Peptococcus prevotii</name>
    <dbReference type="NCBI Taxonomy" id="525919"/>
    <lineage>
        <taxon>Bacteria</taxon>
        <taxon>Bacillati</taxon>
        <taxon>Bacillota</taxon>
        <taxon>Tissierellia</taxon>
        <taxon>Tissierellales</taxon>
        <taxon>Peptoniphilaceae</taxon>
        <taxon>Anaerococcus</taxon>
    </lineage>
</organism>
<keyword evidence="1" id="KW-0808">Transferase</keyword>
<dbReference type="STRING" id="525919.Apre_1117"/>
<dbReference type="Gene3D" id="3.40.630.30">
    <property type="match status" value="1"/>
</dbReference>
<dbReference type="AlphaFoldDB" id="C7RD80"/>
<evidence type="ECO:0000256" key="3">
    <source>
        <dbReference type="ARBA" id="ARBA00038502"/>
    </source>
</evidence>
<comment type="similarity">
    <text evidence="3">Belongs to the acetyltransferase family. RimJ subfamily.</text>
</comment>
<dbReference type="KEGG" id="apr:Apre_1117"/>
<proteinExistence type="inferred from homology"/>
<evidence type="ECO:0000256" key="1">
    <source>
        <dbReference type="ARBA" id="ARBA00022679"/>
    </source>
</evidence>
<dbReference type="PROSITE" id="PS51186">
    <property type="entry name" value="GNAT"/>
    <property type="match status" value="1"/>
</dbReference>
<protein>
    <submittedName>
        <fullName evidence="5">GCN5-related N-acetyltransferase</fullName>
    </submittedName>
</protein>
<dbReference type="PANTHER" id="PTHR43792:SF8">
    <property type="entry name" value="[RIBOSOMAL PROTEIN US5]-ALANINE N-ACETYLTRANSFERASE"/>
    <property type="match status" value="1"/>
</dbReference>
<evidence type="ECO:0000259" key="4">
    <source>
        <dbReference type="PROSITE" id="PS51186"/>
    </source>
</evidence>
<dbReference type="Proteomes" id="UP000002294">
    <property type="component" value="Chromosome"/>
</dbReference>
<feature type="domain" description="N-acetyltransferase" evidence="4">
    <location>
        <begin position="11"/>
        <end position="164"/>
    </location>
</feature>
<dbReference type="GO" id="GO:0016747">
    <property type="term" value="F:acyltransferase activity, transferring groups other than amino-acyl groups"/>
    <property type="evidence" value="ECO:0007669"/>
    <property type="project" value="InterPro"/>
</dbReference>
<dbReference type="CDD" id="cd04301">
    <property type="entry name" value="NAT_SF"/>
    <property type="match status" value="1"/>
</dbReference>
<accession>C7RD80</accession>
<gene>
    <name evidence="5" type="ordered locus">Apre_1117</name>
</gene>
<sequence length="164" mass="18660">MKIESIASPRLIIRSFVKEDAYWAYQIWNDPEMGEYLPDESKEGVDLAYIKELEELENDPDCTYLIPISKETKKRVGTCSFLLTDGGHTYDIACCVHKSPWNKGYATEIDRALISYAREKGARKVSIIVNQDNMASRRVAEKCAGKIVSEDTFIKKGSREVKDL</sequence>
<keyword evidence="2" id="KW-0012">Acyltransferase</keyword>
<name>C7RD80_ANAPD</name>
<dbReference type="InterPro" id="IPR016181">
    <property type="entry name" value="Acyl_CoA_acyltransferase"/>
</dbReference>
<dbReference type="HOGENOM" id="CLU_013985_3_1_9"/>